<evidence type="ECO:0000256" key="4">
    <source>
        <dbReference type="ARBA" id="ARBA00023326"/>
    </source>
</evidence>
<accession>A0ABS5WCR1</accession>
<dbReference type="PRINTS" id="PR00134">
    <property type="entry name" value="GLHYDRLASE10"/>
</dbReference>
<evidence type="ECO:0000256" key="2">
    <source>
        <dbReference type="ARBA" id="ARBA00023277"/>
    </source>
</evidence>
<dbReference type="SUPFAM" id="SSF51445">
    <property type="entry name" value="(Trans)glycosidases"/>
    <property type="match status" value="1"/>
</dbReference>
<dbReference type="Proteomes" id="UP000740413">
    <property type="component" value="Unassembled WGS sequence"/>
</dbReference>
<gene>
    <name evidence="8" type="ORF">HW347_07960</name>
</gene>
<reference evidence="8 9" key="1">
    <citation type="submission" date="2020-06" db="EMBL/GenBank/DDBJ databases">
        <authorList>
            <person name="Isaeva M.P."/>
            <person name="Chernysheva N.Y."/>
        </authorList>
    </citation>
    <scope>NUCLEOTIDE SEQUENCE [LARGE SCALE GENOMIC DNA]</scope>
    <source>
        <strain evidence="8 9">KMM 6746</strain>
    </source>
</reference>
<name>A0ABS5WCR1_9FLAO</name>
<dbReference type="PANTHER" id="PTHR31490">
    <property type="entry name" value="GLYCOSYL HYDROLASE"/>
    <property type="match status" value="1"/>
</dbReference>
<dbReference type="EC" id="3.2.1.8" evidence="6"/>
<comment type="caution">
    <text evidence="8">The sequence shown here is derived from an EMBL/GenBank/DDBJ whole genome shotgun (WGS) entry which is preliminary data.</text>
</comment>
<sequence length="379" mass="43563">MFKTVVVFFAILLFLFGFGKLRENKFQTGDEVTGLKNAFQKEFYIGAAINDKIITGKDKKALEVLKREFNTISPENVMKWEEIHPSPDTFYFDMADKYVALGKKNNMFVIGHTLLWHSQIGPWMNTVNDSATMANYIRDHITTVASRYSGKIDGWDVVNEALNEDGSLRESVFLKVMGERYLEFAFKVAEKADPSAELYYNDYNMWKPKKREGAIRLIENLQKSGAKINGVGMQAHWGLTEPSLEEVENSIVAYAKLGLKVAITELDVTVLPNPWDLEGAEISQNYEESEEMNPYPNALPDSVEVQLAQRYQDIFKLFLKHSDKIDRVTFWGVNDQSSWLNNWPIKNRTNYPLLFDRKFDAKKAYQAVIQIKTDSTNQQ</sequence>
<protein>
    <recommendedName>
        <fullName evidence="6">Beta-xylanase</fullName>
        <ecNumber evidence="6">3.2.1.8</ecNumber>
    </recommendedName>
</protein>
<dbReference type="InterPro" id="IPR031158">
    <property type="entry name" value="GH10_AS"/>
</dbReference>
<keyword evidence="2 6" id="KW-0119">Carbohydrate metabolism</keyword>
<evidence type="ECO:0000259" key="7">
    <source>
        <dbReference type="PROSITE" id="PS51760"/>
    </source>
</evidence>
<comment type="catalytic activity">
    <reaction evidence="6">
        <text>Endohydrolysis of (1-&gt;4)-beta-D-xylosidic linkages in xylans.</text>
        <dbReference type="EC" id="3.2.1.8"/>
    </reaction>
</comment>
<dbReference type="Pfam" id="PF00331">
    <property type="entry name" value="Glyco_hydro_10"/>
    <property type="match status" value="1"/>
</dbReference>
<keyword evidence="3 6" id="KW-0326">Glycosidase</keyword>
<evidence type="ECO:0000313" key="9">
    <source>
        <dbReference type="Proteomes" id="UP000740413"/>
    </source>
</evidence>
<evidence type="ECO:0000256" key="3">
    <source>
        <dbReference type="ARBA" id="ARBA00023295"/>
    </source>
</evidence>
<keyword evidence="4 6" id="KW-0624">Polysaccharide degradation</keyword>
<dbReference type="PROSITE" id="PS00591">
    <property type="entry name" value="GH10_1"/>
    <property type="match status" value="1"/>
</dbReference>
<dbReference type="InterPro" id="IPR044846">
    <property type="entry name" value="GH10"/>
</dbReference>
<dbReference type="InterPro" id="IPR017853">
    <property type="entry name" value="GH"/>
</dbReference>
<comment type="similarity">
    <text evidence="6">Belongs to the glycosyl hydrolase 10 (cellulase F) family.</text>
</comment>
<evidence type="ECO:0000256" key="6">
    <source>
        <dbReference type="RuleBase" id="RU361174"/>
    </source>
</evidence>
<keyword evidence="1 6" id="KW-0378">Hydrolase</keyword>
<evidence type="ECO:0000313" key="8">
    <source>
        <dbReference type="EMBL" id="MBT2161198.1"/>
    </source>
</evidence>
<dbReference type="RefSeq" id="WP_214611347.1">
    <property type="nucleotide sequence ID" value="NZ_JACATN010000002.1"/>
</dbReference>
<evidence type="ECO:0000256" key="5">
    <source>
        <dbReference type="PROSITE-ProRule" id="PRU10061"/>
    </source>
</evidence>
<dbReference type="Gene3D" id="3.20.20.80">
    <property type="entry name" value="Glycosidases"/>
    <property type="match status" value="1"/>
</dbReference>
<keyword evidence="9" id="KW-1185">Reference proteome</keyword>
<dbReference type="PANTHER" id="PTHR31490:SF90">
    <property type="entry name" value="ENDO-1,4-BETA-XYLANASE A"/>
    <property type="match status" value="1"/>
</dbReference>
<dbReference type="PROSITE" id="PS51760">
    <property type="entry name" value="GH10_2"/>
    <property type="match status" value="1"/>
</dbReference>
<dbReference type="SMART" id="SM00633">
    <property type="entry name" value="Glyco_10"/>
    <property type="match status" value="1"/>
</dbReference>
<feature type="active site" description="Nucleophile" evidence="5">
    <location>
        <position position="265"/>
    </location>
</feature>
<dbReference type="EMBL" id="JACATN010000002">
    <property type="protein sequence ID" value="MBT2161198.1"/>
    <property type="molecule type" value="Genomic_DNA"/>
</dbReference>
<organism evidence="8 9">
    <name type="scientific">Zobellia barbeyronii</name>
    <dbReference type="NCBI Taxonomy" id="2748009"/>
    <lineage>
        <taxon>Bacteria</taxon>
        <taxon>Pseudomonadati</taxon>
        <taxon>Bacteroidota</taxon>
        <taxon>Flavobacteriia</taxon>
        <taxon>Flavobacteriales</taxon>
        <taxon>Flavobacteriaceae</taxon>
        <taxon>Zobellia</taxon>
    </lineage>
</organism>
<proteinExistence type="inferred from homology"/>
<evidence type="ECO:0000256" key="1">
    <source>
        <dbReference type="ARBA" id="ARBA00022801"/>
    </source>
</evidence>
<reference evidence="9" key="2">
    <citation type="submission" date="2023-07" db="EMBL/GenBank/DDBJ databases">
        <title>Zobellia barbeyronii sp. nov., a new marine flavobacterium, isolated from green and red algae.</title>
        <authorList>
            <person name="Nedashkovskaya O.I."/>
            <person name="Otstavnykh N."/>
            <person name="Zhukova N."/>
            <person name="Guzev K."/>
            <person name="Chausova V."/>
            <person name="Tekutyeva L."/>
            <person name="Mikhailov V."/>
            <person name="Isaeva M."/>
        </authorList>
    </citation>
    <scope>NUCLEOTIDE SEQUENCE [LARGE SCALE GENOMIC DNA]</scope>
    <source>
        <strain evidence="9">KMM 6746</strain>
    </source>
</reference>
<feature type="domain" description="GH10" evidence="7">
    <location>
        <begin position="29"/>
        <end position="371"/>
    </location>
</feature>
<dbReference type="InterPro" id="IPR001000">
    <property type="entry name" value="GH10_dom"/>
</dbReference>